<name>A0A4Z2ESC7_9TELE</name>
<accession>A0A4Z2ESC7</accession>
<evidence type="ECO:0000313" key="1">
    <source>
        <dbReference type="EMBL" id="TNN31745.1"/>
    </source>
</evidence>
<keyword evidence="2" id="KW-1185">Reference proteome</keyword>
<organism evidence="1 2">
    <name type="scientific">Liparis tanakae</name>
    <name type="common">Tanaka's snailfish</name>
    <dbReference type="NCBI Taxonomy" id="230148"/>
    <lineage>
        <taxon>Eukaryota</taxon>
        <taxon>Metazoa</taxon>
        <taxon>Chordata</taxon>
        <taxon>Craniata</taxon>
        <taxon>Vertebrata</taxon>
        <taxon>Euteleostomi</taxon>
        <taxon>Actinopterygii</taxon>
        <taxon>Neopterygii</taxon>
        <taxon>Teleostei</taxon>
        <taxon>Neoteleostei</taxon>
        <taxon>Acanthomorphata</taxon>
        <taxon>Eupercaria</taxon>
        <taxon>Perciformes</taxon>
        <taxon>Cottioidei</taxon>
        <taxon>Cottales</taxon>
        <taxon>Liparidae</taxon>
        <taxon>Liparis</taxon>
    </lineage>
</organism>
<comment type="caution">
    <text evidence="1">The sequence shown here is derived from an EMBL/GenBank/DDBJ whole genome shotgun (WGS) entry which is preliminary data.</text>
</comment>
<protein>
    <submittedName>
        <fullName evidence="1">Uncharacterized protein</fullName>
    </submittedName>
</protein>
<sequence>MKMTTKRRRREA</sequence>
<evidence type="ECO:0000313" key="2">
    <source>
        <dbReference type="Proteomes" id="UP000314294"/>
    </source>
</evidence>
<proteinExistence type="predicted"/>
<gene>
    <name evidence="1" type="ORF">EYF80_058098</name>
</gene>
<reference evidence="1 2" key="1">
    <citation type="submission" date="2019-03" db="EMBL/GenBank/DDBJ databases">
        <title>First draft genome of Liparis tanakae, snailfish: a comprehensive survey of snailfish specific genes.</title>
        <authorList>
            <person name="Kim W."/>
            <person name="Song I."/>
            <person name="Jeong J.-H."/>
            <person name="Kim D."/>
            <person name="Kim S."/>
            <person name="Ryu S."/>
            <person name="Song J.Y."/>
            <person name="Lee S.K."/>
        </authorList>
    </citation>
    <scope>NUCLEOTIDE SEQUENCE [LARGE SCALE GENOMIC DNA]</scope>
    <source>
        <tissue evidence="1">Muscle</tissue>
    </source>
</reference>
<dbReference type="EMBL" id="SRLO01003189">
    <property type="protein sequence ID" value="TNN31745.1"/>
    <property type="molecule type" value="Genomic_DNA"/>
</dbReference>
<dbReference type="Proteomes" id="UP000314294">
    <property type="component" value="Unassembled WGS sequence"/>
</dbReference>